<accession>A0A7Y0B0U1</accession>
<dbReference type="PANTHER" id="PTHR10668:SF103">
    <property type="entry name" value="PYRIDINE NUCLEOTIDE-DISULFIDE OXIDOREDUCTASE DOMAIN-CONTAINING PROTEIN 2"/>
    <property type="match status" value="1"/>
</dbReference>
<keyword evidence="6" id="KW-1185">Reference proteome</keyword>
<dbReference type="AlphaFoldDB" id="A0A7Y0B0U1"/>
<comment type="function">
    <text evidence="1">Probable oxidoreductase that may play a role as regulator of mitochondrial function.</text>
</comment>
<dbReference type="Proteomes" id="UP000541470">
    <property type="component" value="Unassembled WGS sequence"/>
</dbReference>
<dbReference type="PANTHER" id="PTHR10668">
    <property type="entry name" value="PHYTOENE DEHYDROGENASE"/>
    <property type="match status" value="1"/>
</dbReference>
<evidence type="ECO:0000256" key="2">
    <source>
        <dbReference type="ARBA" id="ARBA00038825"/>
    </source>
</evidence>
<evidence type="ECO:0000256" key="1">
    <source>
        <dbReference type="ARBA" id="ARBA00037217"/>
    </source>
</evidence>
<dbReference type="InterPro" id="IPR036188">
    <property type="entry name" value="FAD/NAD-bd_sf"/>
</dbReference>
<proteinExistence type="predicted"/>
<dbReference type="GO" id="GO:0016491">
    <property type="term" value="F:oxidoreductase activity"/>
    <property type="evidence" value="ECO:0007669"/>
    <property type="project" value="InterPro"/>
</dbReference>
<evidence type="ECO:0000313" key="6">
    <source>
        <dbReference type="Proteomes" id="UP000541470"/>
    </source>
</evidence>
<dbReference type="SUPFAM" id="SSF51905">
    <property type="entry name" value="FAD/NAD(P)-binding domain"/>
    <property type="match status" value="1"/>
</dbReference>
<dbReference type="Gene3D" id="3.50.50.60">
    <property type="entry name" value="FAD/NAD(P)-binding domain"/>
    <property type="match status" value="2"/>
</dbReference>
<dbReference type="EMBL" id="JABBGK010000010">
    <property type="protein sequence ID" value="NML76955.1"/>
    <property type="molecule type" value="Genomic_DNA"/>
</dbReference>
<evidence type="ECO:0000313" key="5">
    <source>
        <dbReference type="EMBL" id="NML76955.1"/>
    </source>
</evidence>
<organism evidence="5 6">
    <name type="scientific">Rhizobium terricola</name>
    <dbReference type="NCBI Taxonomy" id="2728849"/>
    <lineage>
        <taxon>Bacteria</taxon>
        <taxon>Pseudomonadati</taxon>
        <taxon>Pseudomonadota</taxon>
        <taxon>Alphaproteobacteria</taxon>
        <taxon>Hyphomicrobiales</taxon>
        <taxon>Rhizobiaceae</taxon>
        <taxon>Rhizobium/Agrobacterium group</taxon>
        <taxon>Rhizobium</taxon>
    </lineage>
</organism>
<dbReference type="RefSeq" id="WP_169595524.1">
    <property type="nucleotide sequence ID" value="NZ_JABBGK010000010.1"/>
</dbReference>
<protein>
    <recommendedName>
        <fullName evidence="3">Pyridine nucleotide-disulfide oxidoreductase domain-containing protein 2</fullName>
    </recommendedName>
</protein>
<reference evidence="5 6" key="1">
    <citation type="submission" date="2020-04" db="EMBL/GenBank/DDBJ databases">
        <title>Rhizobium sp. S-51 isolated from soil.</title>
        <authorList>
            <person name="Dahal R.H."/>
        </authorList>
    </citation>
    <scope>NUCLEOTIDE SEQUENCE [LARGE SCALE GENOMIC DNA]</scope>
    <source>
        <strain evidence="5 6">S-51</strain>
    </source>
</reference>
<comment type="caution">
    <text evidence="5">The sequence shown here is derived from an EMBL/GenBank/DDBJ whole genome shotgun (WGS) entry which is preliminary data.</text>
</comment>
<evidence type="ECO:0000256" key="3">
    <source>
        <dbReference type="ARBA" id="ARBA00040298"/>
    </source>
</evidence>
<name>A0A7Y0B0U1_9HYPH</name>
<evidence type="ECO:0000259" key="4">
    <source>
        <dbReference type="Pfam" id="PF01593"/>
    </source>
</evidence>
<sequence length="519" mass="54352">MTSFDAIVIGGGHNGLTAATALSRSGRKVVVLEAHQEAGGALRGDTFHPGFRANGPGQIINRLDPDVAKLMALPANLAGGRELPTTLLSGAEAPVILEGAYGDRISGVSPEEAERFRTLRDKLIFQAGILRRFLKRTPPPLEKIGMGDLTALGTAGLALLFKGREEGRDFLRMLLMNVADVADEYLTDDRLKALVAFDATLGIQLGPRSPTSLLGLYYRLTGEANGRIGGQFVPEGGMAALGEAFVAGALKAGVTLRTGAAVGRILADRGVVSGVVLESGETLTAPIIVSAVHPKTTFLALVDATEIGTGFRRAIGNIRSMGNVARLDLALDAPPNFTGVPEDALTGRLVIGRSMQHVETAFNPSKYGELPADPVMEVMLPSLSQPSLAPSGAATLSALIPFVPYALKEGWESGRDRLRNAALAVLERHAPGTGRSVQAARVLAPPDIEAAYRMPGGHWHHGELQADQLLVNRPVHAASRFSTPLEGLFLASAGAHPGGGISGLPGLLAARQILAGEKR</sequence>
<dbReference type="Pfam" id="PF13450">
    <property type="entry name" value="NAD_binding_8"/>
    <property type="match status" value="1"/>
</dbReference>
<gene>
    <name evidence="5" type="ORF">HHL25_22700</name>
</gene>
<feature type="domain" description="Amine oxidase" evidence="4">
    <location>
        <begin position="210"/>
        <end position="498"/>
    </location>
</feature>
<dbReference type="Pfam" id="PF01593">
    <property type="entry name" value="Amino_oxidase"/>
    <property type="match status" value="1"/>
</dbReference>
<dbReference type="InterPro" id="IPR002937">
    <property type="entry name" value="Amino_oxidase"/>
</dbReference>
<comment type="subunit">
    <text evidence="2">Interacts with COX5B; this interaction may contribute to localize PYROXD2 to the inner face of the inner mitochondrial membrane.</text>
</comment>